<dbReference type="GO" id="GO:0000105">
    <property type="term" value="P:L-histidine biosynthetic process"/>
    <property type="evidence" value="ECO:0007669"/>
    <property type="project" value="UniProtKB-UniRule"/>
</dbReference>
<dbReference type="CDD" id="cd07914">
    <property type="entry name" value="IGPD"/>
    <property type="match status" value="1"/>
</dbReference>
<dbReference type="NCBIfam" id="NF002115">
    <property type="entry name" value="PRK00951.2-5"/>
    <property type="match status" value="1"/>
</dbReference>
<keyword evidence="3 6" id="KW-0028">Amino-acid biosynthesis</keyword>
<keyword evidence="5 6" id="KW-0456">Lyase</keyword>
<dbReference type="RefSeq" id="WP_073154713.1">
    <property type="nucleotide sequence ID" value="NZ_FQVL01000005.1"/>
</dbReference>
<dbReference type="UniPathway" id="UPA00031">
    <property type="reaction ID" value="UER00011"/>
</dbReference>
<accession>A0A1M4XN16</accession>
<evidence type="ECO:0000256" key="5">
    <source>
        <dbReference type="ARBA" id="ARBA00023239"/>
    </source>
</evidence>
<dbReference type="InterPro" id="IPR000807">
    <property type="entry name" value="ImidazoleglycerolP_deHydtase"/>
</dbReference>
<dbReference type="NCBIfam" id="NF002111">
    <property type="entry name" value="PRK00951.2-1"/>
    <property type="match status" value="1"/>
</dbReference>
<dbReference type="Gene3D" id="3.30.230.40">
    <property type="entry name" value="Imidazole glycerol phosphate dehydratase, domain 1"/>
    <property type="match status" value="2"/>
</dbReference>
<evidence type="ECO:0000256" key="7">
    <source>
        <dbReference type="RuleBase" id="RU000599"/>
    </source>
</evidence>
<keyword evidence="9" id="KW-1185">Reference proteome</keyword>
<dbReference type="PROSITE" id="PS00955">
    <property type="entry name" value="IGP_DEHYDRATASE_2"/>
    <property type="match status" value="1"/>
</dbReference>
<gene>
    <name evidence="6" type="primary">hisB</name>
    <name evidence="8" type="ORF">SAMN05444392_10592</name>
</gene>
<dbReference type="NCBIfam" id="NF002116">
    <property type="entry name" value="PRK00951.2-6"/>
    <property type="match status" value="1"/>
</dbReference>
<dbReference type="InterPro" id="IPR020565">
    <property type="entry name" value="ImidazoleglycerP_deHydtase_CS"/>
</dbReference>
<evidence type="ECO:0000256" key="4">
    <source>
        <dbReference type="ARBA" id="ARBA00023102"/>
    </source>
</evidence>
<organism evidence="8 9">
    <name type="scientific">Seinonella peptonophila</name>
    <dbReference type="NCBI Taxonomy" id="112248"/>
    <lineage>
        <taxon>Bacteria</taxon>
        <taxon>Bacillati</taxon>
        <taxon>Bacillota</taxon>
        <taxon>Bacilli</taxon>
        <taxon>Bacillales</taxon>
        <taxon>Thermoactinomycetaceae</taxon>
        <taxon>Seinonella</taxon>
    </lineage>
</organism>
<dbReference type="PROSITE" id="PS00954">
    <property type="entry name" value="IGP_DEHYDRATASE_1"/>
    <property type="match status" value="1"/>
</dbReference>
<dbReference type="InterPro" id="IPR020568">
    <property type="entry name" value="Ribosomal_Su5_D2-typ_SF"/>
</dbReference>
<name>A0A1M4XN16_9BACL</name>
<sequence>MTQSRVARIQRNTLETEIDLTLNLDGTGKTKLHTGVPFLEHMLDSFAKHGQFDLDIDAKGDIEIDDHHTVEDIAICLGQAFQQSLGAKRGIRRFGNSFVPMDDALGQVVVDVSNRPHLEYRATFPTLQVGSFATELVREFFWKFALESRINLHAVLHYGQNSHHMIESLFKALGRALDEATQIDPRIEGVLSAKGVL</sequence>
<dbReference type="Proteomes" id="UP000184476">
    <property type="component" value="Unassembled WGS sequence"/>
</dbReference>
<evidence type="ECO:0000313" key="8">
    <source>
        <dbReference type="EMBL" id="SHE94997.1"/>
    </source>
</evidence>
<dbReference type="PANTHER" id="PTHR23133">
    <property type="entry name" value="IMIDAZOLEGLYCEROL-PHOSPHATE DEHYDRATASE HIS7"/>
    <property type="match status" value="1"/>
</dbReference>
<keyword evidence="6" id="KW-0963">Cytoplasm</keyword>
<dbReference type="Pfam" id="PF00475">
    <property type="entry name" value="IGPD"/>
    <property type="match status" value="1"/>
</dbReference>
<dbReference type="GO" id="GO:0004424">
    <property type="term" value="F:imidazoleglycerol-phosphate dehydratase activity"/>
    <property type="evidence" value="ECO:0007669"/>
    <property type="project" value="UniProtKB-UniRule"/>
</dbReference>
<keyword evidence="4 6" id="KW-0368">Histidine biosynthesis</keyword>
<dbReference type="AlphaFoldDB" id="A0A1M4XN16"/>
<dbReference type="InterPro" id="IPR038494">
    <property type="entry name" value="IGPD_sf"/>
</dbReference>
<dbReference type="HAMAP" id="MF_00076">
    <property type="entry name" value="HisB"/>
    <property type="match status" value="1"/>
</dbReference>
<dbReference type="PANTHER" id="PTHR23133:SF2">
    <property type="entry name" value="IMIDAZOLEGLYCEROL-PHOSPHATE DEHYDRATASE"/>
    <property type="match status" value="1"/>
</dbReference>
<dbReference type="OrthoDB" id="9790411at2"/>
<dbReference type="EMBL" id="FQVL01000005">
    <property type="protein sequence ID" value="SHE94997.1"/>
    <property type="molecule type" value="Genomic_DNA"/>
</dbReference>
<dbReference type="SUPFAM" id="SSF54211">
    <property type="entry name" value="Ribosomal protein S5 domain 2-like"/>
    <property type="match status" value="2"/>
</dbReference>
<proteinExistence type="inferred from homology"/>
<dbReference type="FunFam" id="3.30.230.40:FF:000003">
    <property type="entry name" value="Imidazoleglycerol-phosphate dehydratase HisB"/>
    <property type="match status" value="1"/>
</dbReference>
<dbReference type="NCBIfam" id="NF002114">
    <property type="entry name" value="PRK00951.2-4"/>
    <property type="match status" value="1"/>
</dbReference>
<dbReference type="GO" id="GO:0005737">
    <property type="term" value="C:cytoplasm"/>
    <property type="evidence" value="ECO:0007669"/>
    <property type="project" value="UniProtKB-SubCell"/>
</dbReference>
<comment type="pathway">
    <text evidence="1 6 7">Amino-acid biosynthesis; L-histidine biosynthesis; L-histidine from 5-phospho-alpha-D-ribose 1-diphosphate: step 6/9.</text>
</comment>
<evidence type="ECO:0000256" key="1">
    <source>
        <dbReference type="ARBA" id="ARBA00005047"/>
    </source>
</evidence>
<evidence type="ECO:0000256" key="3">
    <source>
        <dbReference type="ARBA" id="ARBA00022605"/>
    </source>
</evidence>
<protein>
    <recommendedName>
        <fullName evidence="2 6">Imidazoleglycerol-phosphate dehydratase</fullName>
        <shortName evidence="6">IGPD</shortName>
        <ecNumber evidence="6 7">4.2.1.19</ecNumber>
    </recommendedName>
</protein>
<comment type="subcellular location">
    <subcellularLocation>
        <location evidence="6 7">Cytoplasm</location>
    </subcellularLocation>
</comment>
<dbReference type="EC" id="4.2.1.19" evidence="6 7"/>
<evidence type="ECO:0000256" key="6">
    <source>
        <dbReference type="HAMAP-Rule" id="MF_00076"/>
    </source>
</evidence>
<evidence type="ECO:0000313" key="9">
    <source>
        <dbReference type="Proteomes" id="UP000184476"/>
    </source>
</evidence>
<dbReference type="FunFam" id="3.30.230.40:FF:000001">
    <property type="entry name" value="Imidazoleglycerol-phosphate dehydratase HisB"/>
    <property type="match status" value="1"/>
</dbReference>
<dbReference type="STRING" id="112248.SAMN05444392_10592"/>
<reference evidence="8 9" key="1">
    <citation type="submission" date="2016-11" db="EMBL/GenBank/DDBJ databases">
        <authorList>
            <person name="Jaros S."/>
            <person name="Januszkiewicz K."/>
            <person name="Wedrychowicz H."/>
        </authorList>
    </citation>
    <scope>NUCLEOTIDE SEQUENCE [LARGE SCALE GENOMIC DNA]</scope>
    <source>
        <strain evidence="8 9">DSM 44666</strain>
    </source>
</reference>
<comment type="catalytic activity">
    <reaction evidence="6 7">
        <text>D-erythro-1-(imidazol-4-yl)glycerol 3-phosphate = 3-(imidazol-4-yl)-2-oxopropyl phosphate + H2O</text>
        <dbReference type="Rhea" id="RHEA:11040"/>
        <dbReference type="ChEBI" id="CHEBI:15377"/>
        <dbReference type="ChEBI" id="CHEBI:57766"/>
        <dbReference type="ChEBI" id="CHEBI:58278"/>
        <dbReference type="EC" id="4.2.1.19"/>
    </reaction>
</comment>
<comment type="similarity">
    <text evidence="6 7">Belongs to the imidazoleglycerol-phosphate dehydratase family.</text>
</comment>
<evidence type="ECO:0000256" key="2">
    <source>
        <dbReference type="ARBA" id="ARBA00016664"/>
    </source>
</evidence>